<evidence type="ECO:0000313" key="11">
    <source>
        <dbReference type="EMBL" id="GBG30714.1"/>
    </source>
</evidence>
<dbReference type="GO" id="GO:0008655">
    <property type="term" value="P:pyrimidine-containing compound salvage"/>
    <property type="evidence" value="ECO:0007669"/>
    <property type="project" value="UniProtKB-ARBA"/>
</dbReference>
<dbReference type="EMBL" id="BEYU01000082">
    <property type="protein sequence ID" value="GBG30714.1"/>
    <property type="molecule type" value="Genomic_DNA"/>
</dbReference>
<organism evidence="11 12">
    <name type="scientific">Hondaea fermentalgiana</name>
    <dbReference type="NCBI Taxonomy" id="2315210"/>
    <lineage>
        <taxon>Eukaryota</taxon>
        <taxon>Sar</taxon>
        <taxon>Stramenopiles</taxon>
        <taxon>Bigyra</taxon>
        <taxon>Labyrinthulomycetes</taxon>
        <taxon>Thraustochytrida</taxon>
        <taxon>Thraustochytriidae</taxon>
        <taxon>Hondaea</taxon>
    </lineage>
</organism>
<comment type="caution">
    <text evidence="11">The sequence shown here is derived from an EMBL/GenBank/DDBJ whole genome shotgun (WGS) entry which is preliminary data.</text>
</comment>
<keyword evidence="12" id="KW-1185">Reference proteome</keyword>
<keyword evidence="8" id="KW-0547">Nucleotide-binding</keyword>
<evidence type="ECO:0000256" key="9">
    <source>
        <dbReference type="ARBA" id="ARBA00023134"/>
    </source>
</evidence>
<dbReference type="EC" id="2.4.2.9" evidence="4"/>
<dbReference type="AlphaFoldDB" id="A0A2R5GS60"/>
<dbReference type="GO" id="GO:0004845">
    <property type="term" value="F:uracil phosphoribosyltransferase activity"/>
    <property type="evidence" value="ECO:0007669"/>
    <property type="project" value="UniProtKB-EC"/>
</dbReference>
<dbReference type="OrthoDB" id="106623at2759"/>
<protein>
    <recommendedName>
        <fullName evidence="4">uracil phosphoribosyltransferase</fullName>
        <ecNumber evidence="4">2.4.2.9</ecNumber>
    </recommendedName>
</protein>
<dbReference type="SUPFAM" id="SSF53271">
    <property type="entry name" value="PRTase-like"/>
    <property type="match status" value="1"/>
</dbReference>
<accession>A0A2R5GS60</accession>
<evidence type="ECO:0000256" key="4">
    <source>
        <dbReference type="ARBA" id="ARBA00011894"/>
    </source>
</evidence>
<dbReference type="FunFam" id="3.40.50.2020:FF:000023">
    <property type="entry name" value="Probable uracil phosphoribosyltransferase"/>
    <property type="match status" value="1"/>
</dbReference>
<dbReference type="GO" id="GO:0005525">
    <property type="term" value="F:GTP binding"/>
    <property type="evidence" value="ECO:0007669"/>
    <property type="project" value="UniProtKB-KW"/>
</dbReference>
<gene>
    <name evidence="11" type="ORF">FCC1311_069342</name>
</gene>
<evidence type="ECO:0000259" key="10">
    <source>
        <dbReference type="Pfam" id="PF14681"/>
    </source>
</evidence>
<dbReference type="InParanoid" id="A0A2R5GS60"/>
<reference evidence="11 12" key="1">
    <citation type="submission" date="2017-12" db="EMBL/GenBank/DDBJ databases">
        <title>Sequencing, de novo assembly and annotation of complete genome of a new Thraustochytrid species, strain FCC1311.</title>
        <authorList>
            <person name="Sedici K."/>
            <person name="Godart F."/>
            <person name="Aiese Cigliano R."/>
            <person name="Sanseverino W."/>
            <person name="Barakat M."/>
            <person name="Ortet P."/>
            <person name="Marechal E."/>
            <person name="Cagnac O."/>
            <person name="Amato A."/>
        </authorList>
    </citation>
    <scope>NUCLEOTIDE SEQUENCE [LARGE SCALE GENOMIC DNA]</scope>
</reference>
<feature type="domain" description="Phosphoribosyltransferase" evidence="10">
    <location>
        <begin position="8"/>
        <end position="165"/>
    </location>
</feature>
<evidence type="ECO:0000256" key="2">
    <source>
        <dbReference type="ARBA" id="ARBA00005180"/>
    </source>
</evidence>
<keyword evidence="6 11" id="KW-0328">Glycosyltransferase</keyword>
<dbReference type="InterPro" id="IPR029057">
    <property type="entry name" value="PRTase-like"/>
</dbReference>
<dbReference type="NCBIfam" id="NF001097">
    <property type="entry name" value="PRK00129.1"/>
    <property type="match status" value="1"/>
</dbReference>
<comment type="cofactor">
    <cofactor evidence="1">
        <name>Mg(2+)</name>
        <dbReference type="ChEBI" id="CHEBI:18420"/>
    </cofactor>
</comment>
<dbReference type="InterPro" id="IPR000836">
    <property type="entry name" value="PRTase_dom"/>
</dbReference>
<evidence type="ECO:0000256" key="7">
    <source>
        <dbReference type="ARBA" id="ARBA00022679"/>
    </source>
</evidence>
<comment type="similarity">
    <text evidence="3">Belongs to the UPRTase family.</text>
</comment>
<dbReference type="CDD" id="cd06223">
    <property type="entry name" value="PRTases_typeI"/>
    <property type="match status" value="1"/>
</dbReference>
<evidence type="ECO:0000256" key="6">
    <source>
        <dbReference type="ARBA" id="ARBA00022676"/>
    </source>
</evidence>
<keyword evidence="9" id="KW-0342">GTP-binding</keyword>
<dbReference type="Proteomes" id="UP000241890">
    <property type="component" value="Unassembled WGS sequence"/>
</dbReference>
<name>A0A2R5GS60_9STRA</name>
<comment type="pathway">
    <text evidence="2">Pyrimidine metabolism; UMP biosynthesis via salvage pathway; UMP from uracil: step 1/1.</text>
</comment>
<evidence type="ECO:0000256" key="3">
    <source>
        <dbReference type="ARBA" id="ARBA00009516"/>
    </source>
</evidence>
<keyword evidence="7 11" id="KW-0808">Transferase</keyword>
<evidence type="ECO:0000313" key="12">
    <source>
        <dbReference type="Proteomes" id="UP000241890"/>
    </source>
</evidence>
<evidence type="ECO:0000256" key="1">
    <source>
        <dbReference type="ARBA" id="ARBA00001946"/>
    </source>
</evidence>
<proteinExistence type="inferred from homology"/>
<dbReference type="Gene3D" id="3.40.50.2020">
    <property type="match status" value="1"/>
</dbReference>
<dbReference type="Pfam" id="PF14681">
    <property type="entry name" value="UPRTase"/>
    <property type="match status" value="1"/>
</dbReference>
<sequence>MASLPTTVSVVPGRAATALSAAGEICIVSIVRSGDILAEAVRRLNPAASTGKILIQRDENDPEKKAQLLYSKLPPHIKERKVVLCDPMLATGGSAIRALRVLQDAGVQPSNVTFFNVISCPQGLQALADAFPQVAIVTLAVDPGLNDDKFIVPGLGDFGDRYFGTM</sequence>
<evidence type="ECO:0000256" key="8">
    <source>
        <dbReference type="ARBA" id="ARBA00022741"/>
    </source>
</evidence>
<evidence type="ECO:0000256" key="5">
    <source>
        <dbReference type="ARBA" id="ARBA00022533"/>
    </source>
</evidence>
<keyword evidence="5" id="KW-0021">Allosteric enzyme</keyword>